<protein>
    <submittedName>
        <fullName evidence="1">Uncharacterized protein</fullName>
    </submittedName>
</protein>
<name>T1JAM0_STRMM</name>
<dbReference type="HOGENOM" id="CLU_2625124_0_0_1"/>
<evidence type="ECO:0000313" key="2">
    <source>
        <dbReference type="Proteomes" id="UP000014500"/>
    </source>
</evidence>
<keyword evidence="2" id="KW-1185">Reference proteome</keyword>
<reference evidence="2" key="1">
    <citation type="submission" date="2011-05" db="EMBL/GenBank/DDBJ databases">
        <authorList>
            <person name="Richards S.R."/>
            <person name="Qu J."/>
            <person name="Jiang H."/>
            <person name="Jhangiani S.N."/>
            <person name="Agravi P."/>
            <person name="Goodspeed R."/>
            <person name="Gross S."/>
            <person name="Mandapat C."/>
            <person name="Jackson L."/>
            <person name="Mathew T."/>
            <person name="Pu L."/>
            <person name="Thornton R."/>
            <person name="Saada N."/>
            <person name="Wilczek-Boney K.B."/>
            <person name="Lee S."/>
            <person name="Kovar C."/>
            <person name="Wu Y."/>
            <person name="Scherer S.E."/>
            <person name="Worley K.C."/>
            <person name="Muzny D.M."/>
            <person name="Gibbs R."/>
        </authorList>
    </citation>
    <scope>NUCLEOTIDE SEQUENCE</scope>
    <source>
        <strain evidence="2">Brora</strain>
    </source>
</reference>
<reference evidence="1" key="2">
    <citation type="submission" date="2015-02" db="UniProtKB">
        <authorList>
            <consortium name="EnsemblMetazoa"/>
        </authorList>
    </citation>
    <scope>IDENTIFICATION</scope>
</reference>
<sequence length="78" mass="9043">MPFLEASCIIVCKVSIGARLQFTRLFTNWRSWESCKRKEKGSPDGVQQVTPNHVKTSISEGKQKFFSLFSNSYWDFAY</sequence>
<dbReference type="EnsemblMetazoa" id="SMAR010789-RA">
    <property type="protein sequence ID" value="SMAR010789-PA"/>
    <property type="gene ID" value="SMAR010789"/>
</dbReference>
<accession>T1JAM0</accession>
<dbReference type="EMBL" id="JH432001">
    <property type="status" value="NOT_ANNOTATED_CDS"/>
    <property type="molecule type" value="Genomic_DNA"/>
</dbReference>
<dbReference type="AlphaFoldDB" id="T1JAM0"/>
<evidence type="ECO:0000313" key="1">
    <source>
        <dbReference type="EnsemblMetazoa" id="SMAR010789-PA"/>
    </source>
</evidence>
<dbReference type="Proteomes" id="UP000014500">
    <property type="component" value="Unassembled WGS sequence"/>
</dbReference>
<organism evidence="1 2">
    <name type="scientific">Strigamia maritima</name>
    <name type="common">European centipede</name>
    <name type="synonym">Geophilus maritimus</name>
    <dbReference type="NCBI Taxonomy" id="126957"/>
    <lineage>
        <taxon>Eukaryota</taxon>
        <taxon>Metazoa</taxon>
        <taxon>Ecdysozoa</taxon>
        <taxon>Arthropoda</taxon>
        <taxon>Myriapoda</taxon>
        <taxon>Chilopoda</taxon>
        <taxon>Pleurostigmophora</taxon>
        <taxon>Geophilomorpha</taxon>
        <taxon>Linotaeniidae</taxon>
        <taxon>Strigamia</taxon>
    </lineage>
</organism>
<proteinExistence type="predicted"/>